<dbReference type="SUPFAM" id="SSF57184">
    <property type="entry name" value="Growth factor receptor domain"/>
    <property type="match status" value="2"/>
</dbReference>
<dbReference type="Proteomes" id="UP000256970">
    <property type="component" value="Unassembled WGS sequence"/>
</dbReference>
<dbReference type="AlphaFoldDB" id="A0A383VU04"/>
<dbReference type="STRING" id="3088.A0A383VU04"/>
<evidence type="ECO:0000313" key="3">
    <source>
        <dbReference type="EMBL" id="SZX68252.1"/>
    </source>
</evidence>
<accession>A0A383VU04</accession>
<keyword evidence="4" id="KW-1185">Reference proteome</keyword>
<dbReference type="Pfam" id="PF07699">
    <property type="entry name" value="Ephrin_rec_like"/>
    <property type="match status" value="2"/>
</dbReference>
<dbReference type="EMBL" id="FNXT01000847">
    <property type="protein sequence ID" value="SZX68252.1"/>
    <property type="molecule type" value="Genomic_DNA"/>
</dbReference>
<reference evidence="3 4" key="1">
    <citation type="submission" date="2016-10" db="EMBL/GenBank/DDBJ databases">
        <authorList>
            <person name="Cai Z."/>
        </authorList>
    </citation>
    <scope>NUCLEOTIDE SEQUENCE [LARGE SCALE GENOMIC DNA]</scope>
</reference>
<evidence type="ECO:0000313" key="4">
    <source>
        <dbReference type="Proteomes" id="UP000256970"/>
    </source>
</evidence>
<dbReference type="InterPro" id="IPR009030">
    <property type="entry name" value="Growth_fac_rcpt_cys_sf"/>
</dbReference>
<evidence type="ECO:0000256" key="1">
    <source>
        <dbReference type="SAM" id="SignalP"/>
    </source>
</evidence>
<feature type="signal peptide" evidence="1">
    <location>
        <begin position="1"/>
        <end position="21"/>
    </location>
</feature>
<feature type="domain" description="Tyrosine-protein kinase ephrin type A/B receptor-like" evidence="2">
    <location>
        <begin position="201"/>
        <end position="247"/>
    </location>
</feature>
<protein>
    <recommendedName>
        <fullName evidence="2">Tyrosine-protein kinase ephrin type A/B receptor-like domain-containing protein</fullName>
    </recommendedName>
</protein>
<keyword evidence="1" id="KW-0732">Signal</keyword>
<dbReference type="InterPro" id="IPR011641">
    <property type="entry name" value="Tyr-kin_ephrin_A/B_rcpt-like"/>
</dbReference>
<sequence length="741" mass="76543">MSHNIVAVAALVLLCAASAQASRWSLESDQQGRNLLQTPNCTRVDLNCATCRFQRVPGTRRSELKCSTCDIGYKLRRDGTSKHCDCAPGLYMDGDTCKSCTPGSFCPGGDALGSSPQSVCPDGLATTFAGAKSEAQCFTKAGYGRVATKQTDGKVSLTGVVCPVGTYNVGKNTAGCQKCGAGLTTAGNTTTVAAGCVAPAGSYLDKGIGKLCQRGTYSTALNNASSCTPCPDGITTEAEGSDNSNLCILAAKGHYINPANASQALECDYNTYQDEEAAVTECKPCPHGWKTKEKGATGVALCLAPPGFELVGTGENDTITECAVGWYKADWNRNACVKCGTDIITAATGSVSKDACLVPAGYGLTSLSPDMVAEPCKANTYGHSVDRVAVANARCTACPMNMFTLDVLNNATRVDLYTSEAACLVQPGWGTTSTIPQQCPVGTFNVGKNRLPCQQCPAGMTTEAVEQTSDAACVVQPGWAMGADGIPAPCNKGSYSTGGTEGSPNGTCVNCAAPYSTQEDEATNATECAVCAPGYGGVEGDCEVCANGYYSYGGGSKDVACTKCADGSTSAKHATHPQQCYSTLIDARKDVFAVANETITWTVDAAQTAADCGTACTASAGCVMYRFDIADTETGAGTCKLYPKTDAGSYQVGFKVADGADYVVWRVDQAIGTALTDQSAAAAANNTVTCMAACNKAAECEGFHLTGTTCTLMSSVLEQAALSMFQVRGVQLYSDIPYQGV</sequence>
<name>A0A383VU04_TETOB</name>
<organism evidence="3 4">
    <name type="scientific">Tetradesmus obliquus</name>
    <name type="common">Green alga</name>
    <name type="synonym">Acutodesmus obliquus</name>
    <dbReference type="NCBI Taxonomy" id="3088"/>
    <lineage>
        <taxon>Eukaryota</taxon>
        <taxon>Viridiplantae</taxon>
        <taxon>Chlorophyta</taxon>
        <taxon>core chlorophytes</taxon>
        <taxon>Chlorophyceae</taxon>
        <taxon>CS clade</taxon>
        <taxon>Sphaeropleales</taxon>
        <taxon>Scenedesmaceae</taxon>
        <taxon>Tetradesmus</taxon>
    </lineage>
</organism>
<gene>
    <name evidence="3" type="ORF">BQ4739_LOCUS8620</name>
</gene>
<proteinExistence type="predicted"/>
<dbReference type="PANTHER" id="PTHR46104">
    <property type="entry name" value="GENE 9195-RELATED-RELATED"/>
    <property type="match status" value="1"/>
</dbReference>
<dbReference type="PANTHER" id="PTHR46104:SF1">
    <property type="entry name" value="GENE 9195-RELATED"/>
    <property type="match status" value="1"/>
</dbReference>
<feature type="domain" description="Tyrosine-protein kinase ephrin type A/B receptor-like" evidence="2">
    <location>
        <begin position="253"/>
        <end position="302"/>
    </location>
</feature>
<evidence type="ECO:0000259" key="2">
    <source>
        <dbReference type="Pfam" id="PF07699"/>
    </source>
</evidence>
<feature type="chain" id="PRO_5016624402" description="Tyrosine-protein kinase ephrin type A/B receptor-like domain-containing protein" evidence="1">
    <location>
        <begin position="22"/>
        <end position="741"/>
    </location>
</feature>
<dbReference type="Gene3D" id="2.10.50.10">
    <property type="entry name" value="Tumor Necrosis Factor Receptor, subunit A, domain 2"/>
    <property type="match status" value="4"/>
</dbReference>
<dbReference type="SMART" id="SM01411">
    <property type="entry name" value="Ephrin_rec_like"/>
    <property type="match status" value="8"/>
</dbReference>